<organism evidence="7 8">
    <name type="scientific">Amycolatopsis mediterranei (strain U-32)</name>
    <dbReference type="NCBI Taxonomy" id="749927"/>
    <lineage>
        <taxon>Bacteria</taxon>
        <taxon>Bacillati</taxon>
        <taxon>Actinomycetota</taxon>
        <taxon>Actinomycetes</taxon>
        <taxon>Pseudonocardiales</taxon>
        <taxon>Pseudonocardiaceae</taxon>
        <taxon>Amycolatopsis</taxon>
    </lineage>
</organism>
<dbReference type="Proteomes" id="UP000000328">
    <property type="component" value="Chromosome"/>
</dbReference>
<comment type="similarity">
    <text evidence="1 5">Belongs to the heat shock protein 70 family.</text>
</comment>
<dbReference type="GO" id="GO:0005524">
    <property type="term" value="F:ATP binding"/>
    <property type="evidence" value="ECO:0007669"/>
    <property type="project" value="UniProtKB-KW"/>
</dbReference>
<evidence type="ECO:0000313" key="7">
    <source>
        <dbReference type="EMBL" id="ADJ48158.1"/>
    </source>
</evidence>
<dbReference type="RefSeq" id="WP_013228207.1">
    <property type="nucleotide sequence ID" value="NC_014318.1"/>
</dbReference>
<evidence type="ECO:0000256" key="4">
    <source>
        <dbReference type="ARBA" id="ARBA00023186"/>
    </source>
</evidence>
<dbReference type="GO" id="GO:0140662">
    <property type="term" value="F:ATP-dependent protein folding chaperone"/>
    <property type="evidence" value="ECO:0007669"/>
    <property type="project" value="InterPro"/>
</dbReference>
<dbReference type="PRINTS" id="PR00301">
    <property type="entry name" value="HEATSHOCK70"/>
</dbReference>
<dbReference type="InterPro" id="IPR029030">
    <property type="entry name" value="Caspase-like_dom_sf"/>
</dbReference>
<evidence type="ECO:0000256" key="3">
    <source>
        <dbReference type="ARBA" id="ARBA00022840"/>
    </source>
</evidence>
<sequence length="769" mass="83324">MNRALVVGCAGYEDPDIAPLRHAQTDAARVADTLRTVCGVEDSELVVLHDNMPRTHQPTRTNVLRHLTRMAADPRDDGILYFFFSGHGFQAGDNSQYLLPIDCVRAAVEDTALRFDTVVRYLGAAAAPHVVLFLDACRNVLDGGRSVSSSLPRIDVDALCPPGVVSFCSCRPGRVSYEIDAIRSGVFTEALCSAFGSVGRCRTIHELDAYLSVQVPALAKAHGKPEQRPHSRVEPLGVQHLEVVSEQTLNQWRATTPIGAERRTRRVAPVVPAGTVEDPLLAIDFGTSYSVVSWYRPEGDVALIPGPDGRPLVPSVLHFLPDMDYLVGTAAVEATPYRPTSTIRHAKRDLGRSVDYLIEGRSIEPVLAVGLILRSLRRNAEEALGSPVRRCIASHPANFTLRQIDTLEKAFELAGLTVTRMIGEPNAASLLTLMATPEAEQDYLVVDLGGGTFDVALVEAGEGVAEVRAVAGSNEVGGLDFDDVMVAYAEEQLRTVHGWGGELTSTVRDKLRREAERAKRDLGYRDATTMLLTDLDDVSRGLVDISIEIDRTQFRRLTAELNKSVRATLDTVFTRLAFGESVSAWVERGGKVMLAGQGTKIFTVSEQITAVVPGAEVVSNFQETAVAHGLGTQAGVLTGFQKTFLLLNALSFGVGVLVSGTDGRICSLSPHAEDNKEVLTMIDPSRTIPTKRTEFLRLTGKRGVAHEITIIEIPRSSGLVFGSVSLVAAKGDISITVDVDANSIVRLTFLDQKNEVIGSHQLNELRQRS</sequence>
<dbReference type="Gene3D" id="3.40.50.1460">
    <property type="match status" value="1"/>
</dbReference>
<accession>A0A0H3DDK6</accession>
<dbReference type="SUPFAM" id="SSF52129">
    <property type="entry name" value="Caspase-like"/>
    <property type="match status" value="1"/>
</dbReference>
<feature type="domain" description="Peptidase C14 caspase" evidence="6">
    <location>
        <begin position="2"/>
        <end position="215"/>
    </location>
</feature>
<dbReference type="InterPro" id="IPR043129">
    <property type="entry name" value="ATPase_NBD"/>
</dbReference>
<evidence type="ECO:0000256" key="2">
    <source>
        <dbReference type="ARBA" id="ARBA00022741"/>
    </source>
</evidence>
<dbReference type="EMBL" id="CP002000">
    <property type="protein sequence ID" value="ADJ48158.1"/>
    <property type="molecule type" value="Genomic_DNA"/>
</dbReference>
<dbReference type="AlphaFoldDB" id="A0A0H3DDK6"/>
<reference evidence="7 8" key="1">
    <citation type="journal article" date="2010" name="Cell Res.">
        <title>Complete genome sequence of the rifamycin SV-producing Amycolatopsis mediterranei U32 revealed its genetic characteristics in phylogeny and metabolism.</title>
        <authorList>
            <person name="Zhao W."/>
            <person name="Zhong Y."/>
            <person name="Yuan H."/>
            <person name="Wang J."/>
            <person name="Zheng H."/>
            <person name="Wang Y."/>
            <person name="Cen X."/>
            <person name="Xu F."/>
            <person name="Bai J."/>
            <person name="Han X."/>
            <person name="Lu G."/>
            <person name="Zhu Y."/>
            <person name="Shao Z."/>
            <person name="Yan H."/>
            <person name="Li C."/>
            <person name="Peng N."/>
            <person name="Zhang Z."/>
            <person name="Zhang Y."/>
            <person name="Lin W."/>
            <person name="Fan Y."/>
            <person name="Qin Z."/>
            <person name="Hu Y."/>
            <person name="Zhu B."/>
            <person name="Wang S."/>
            <person name="Ding X."/>
            <person name="Zhao G.P."/>
        </authorList>
    </citation>
    <scope>NUCLEOTIDE SEQUENCE [LARGE SCALE GENOMIC DNA]</scope>
    <source>
        <strain evidence="8">U-32</strain>
    </source>
</reference>
<dbReference type="eggNOG" id="COG0443">
    <property type="taxonomic scope" value="Bacteria"/>
</dbReference>
<dbReference type="KEGG" id="amd:AMED_6426"/>
<name>A0A0H3DDK6_AMYMU</name>
<keyword evidence="4" id="KW-0143">Chaperone</keyword>
<dbReference type="PATRIC" id="fig|749927.5.peg.6681"/>
<dbReference type="SUPFAM" id="SSF53067">
    <property type="entry name" value="Actin-like ATPase domain"/>
    <property type="match status" value="2"/>
</dbReference>
<proteinExistence type="inferred from homology"/>
<dbReference type="GeneID" id="92874082"/>
<evidence type="ECO:0000256" key="5">
    <source>
        <dbReference type="RuleBase" id="RU003322"/>
    </source>
</evidence>
<evidence type="ECO:0000259" key="6">
    <source>
        <dbReference type="Pfam" id="PF00656"/>
    </source>
</evidence>
<dbReference type="HOGENOM" id="CLU_363176_0_0_11"/>
<dbReference type="FunFam" id="3.30.420.40:FF:000028">
    <property type="entry name" value="heat shock 70 kDa protein-like"/>
    <property type="match status" value="1"/>
</dbReference>
<evidence type="ECO:0000313" key="8">
    <source>
        <dbReference type="Proteomes" id="UP000000328"/>
    </source>
</evidence>
<dbReference type="OrthoDB" id="321999at2"/>
<dbReference type="InterPro" id="IPR011600">
    <property type="entry name" value="Pept_C14_caspase"/>
</dbReference>
<gene>
    <name evidence="7" type="primary">dnaK</name>
    <name evidence="7" type="ordered locus">AMED_6426</name>
</gene>
<dbReference type="Pfam" id="PF00656">
    <property type="entry name" value="Peptidase_C14"/>
    <property type="match status" value="1"/>
</dbReference>
<dbReference type="eggNOG" id="COG4249">
    <property type="taxonomic scope" value="Bacteria"/>
</dbReference>
<keyword evidence="2 5" id="KW-0547">Nucleotide-binding</keyword>
<dbReference type="Gene3D" id="3.30.420.40">
    <property type="match status" value="2"/>
</dbReference>
<dbReference type="PANTHER" id="PTHR19375">
    <property type="entry name" value="HEAT SHOCK PROTEIN 70KDA"/>
    <property type="match status" value="1"/>
</dbReference>
<protein>
    <submittedName>
        <fullName evidence="7">Molecular chaperone DnaK</fullName>
    </submittedName>
</protein>
<dbReference type="Gene3D" id="3.90.640.10">
    <property type="entry name" value="Actin, Chain A, domain 4"/>
    <property type="match status" value="1"/>
</dbReference>
<dbReference type="Pfam" id="PF00012">
    <property type="entry name" value="HSP70"/>
    <property type="match status" value="1"/>
</dbReference>
<dbReference type="InterPro" id="IPR013126">
    <property type="entry name" value="Hsp_70_fam"/>
</dbReference>
<dbReference type="GO" id="GO:0004197">
    <property type="term" value="F:cysteine-type endopeptidase activity"/>
    <property type="evidence" value="ECO:0007669"/>
    <property type="project" value="InterPro"/>
</dbReference>
<evidence type="ECO:0000256" key="1">
    <source>
        <dbReference type="ARBA" id="ARBA00007381"/>
    </source>
</evidence>
<keyword evidence="3 5" id="KW-0067">ATP-binding</keyword>
<dbReference type="GO" id="GO:0006508">
    <property type="term" value="P:proteolysis"/>
    <property type="evidence" value="ECO:0007669"/>
    <property type="project" value="InterPro"/>
</dbReference>